<evidence type="ECO:0000256" key="1">
    <source>
        <dbReference type="SAM" id="SignalP"/>
    </source>
</evidence>
<dbReference type="Pfam" id="PF07586">
    <property type="entry name" value="HXXSHH"/>
    <property type="match status" value="1"/>
</dbReference>
<keyword evidence="3" id="KW-1185">Reference proteome</keyword>
<dbReference type="AlphaFoldDB" id="A0A5C5VXS0"/>
<sequence precursor="true">MNLNRRMVLKSMGGTLALPLLESLSFAAPRPTTAPTRFLVVGNPFGMHPEHFFPTDFGKDFTISPTLRSLEWLKDRMTIISHTDHNMVSGHGREISFLSGVLPTDAQAFPEKNMSLDQLFARHIGSQVRYPSVGAALDSGIRMSWTANGVEKLPITDPQELFNHLFLNLSPQEKEQRREMLQRNASILDTLGSQFEGVKRNASRLDRDRLDQFQTSIRELENSLADRETWLDRDKPSFDIADHFVGETTIANKYDAMFDMIAYAFETDLTRVASIEFPAELNYTDIDGVNRSYHGCTHNGRGEDLVKELVSIESFQIARLTRCLNKLDSIREPNSEGTMLDHTIVLFGSGMGYGGTHSNRNLPVFVAGGGFKHRGYIDGRDNSGNNMPLCNLYVTLMQRFGIERDSFNTSTGALDLSFS</sequence>
<keyword evidence="1" id="KW-0732">Signal</keyword>
<organism evidence="2 3">
    <name type="scientific">Thalassoglobus neptunius</name>
    <dbReference type="NCBI Taxonomy" id="1938619"/>
    <lineage>
        <taxon>Bacteria</taxon>
        <taxon>Pseudomonadati</taxon>
        <taxon>Planctomycetota</taxon>
        <taxon>Planctomycetia</taxon>
        <taxon>Planctomycetales</taxon>
        <taxon>Planctomycetaceae</taxon>
        <taxon>Thalassoglobus</taxon>
    </lineage>
</organism>
<feature type="chain" id="PRO_5022714086" description="Secreted protein containing DUF1552" evidence="1">
    <location>
        <begin position="28"/>
        <end position="419"/>
    </location>
</feature>
<dbReference type="RefSeq" id="WP_146511978.1">
    <property type="nucleotide sequence ID" value="NZ_SIHI01000038.1"/>
</dbReference>
<dbReference type="InterPro" id="IPR006311">
    <property type="entry name" value="TAT_signal"/>
</dbReference>
<comment type="caution">
    <text evidence="2">The sequence shown here is derived from an EMBL/GenBank/DDBJ whole genome shotgun (WGS) entry which is preliminary data.</text>
</comment>
<gene>
    <name evidence="2" type="ORF">KOR42_46400</name>
</gene>
<reference evidence="2 3" key="1">
    <citation type="submission" date="2019-02" db="EMBL/GenBank/DDBJ databases">
        <title>Deep-cultivation of Planctomycetes and their phenomic and genomic characterization uncovers novel biology.</title>
        <authorList>
            <person name="Wiegand S."/>
            <person name="Jogler M."/>
            <person name="Boedeker C."/>
            <person name="Pinto D."/>
            <person name="Vollmers J."/>
            <person name="Rivas-Marin E."/>
            <person name="Kohn T."/>
            <person name="Peeters S.H."/>
            <person name="Heuer A."/>
            <person name="Rast P."/>
            <person name="Oberbeckmann S."/>
            <person name="Bunk B."/>
            <person name="Jeske O."/>
            <person name="Meyerdierks A."/>
            <person name="Storesund J.E."/>
            <person name="Kallscheuer N."/>
            <person name="Luecker S."/>
            <person name="Lage O.M."/>
            <person name="Pohl T."/>
            <person name="Merkel B.J."/>
            <person name="Hornburger P."/>
            <person name="Mueller R.-W."/>
            <person name="Bruemmer F."/>
            <person name="Labrenz M."/>
            <person name="Spormann A.M."/>
            <person name="Op Den Camp H."/>
            <person name="Overmann J."/>
            <person name="Amann R."/>
            <person name="Jetten M.S.M."/>
            <person name="Mascher T."/>
            <person name="Medema M.H."/>
            <person name="Devos D.P."/>
            <person name="Kaster A.-K."/>
            <person name="Ovreas L."/>
            <person name="Rohde M."/>
            <person name="Galperin M.Y."/>
            <person name="Jogler C."/>
        </authorList>
    </citation>
    <scope>NUCLEOTIDE SEQUENCE [LARGE SCALE GENOMIC DNA]</scope>
    <source>
        <strain evidence="2 3">KOR42</strain>
    </source>
</reference>
<evidence type="ECO:0000313" key="3">
    <source>
        <dbReference type="Proteomes" id="UP000317243"/>
    </source>
</evidence>
<proteinExistence type="predicted"/>
<dbReference type="InterPro" id="IPR011447">
    <property type="entry name" value="DUF1552"/>
</dbReference>
<accession>A0A5C5VXS0</accession>
<name>A0A5C5VXS0_9PLAN</name>
<dbReference type="OrthoDB" id="233908at2"/>
<dbReference type="EMBL" id="SIHI01000038">
    <property type="protein sequence ID" value="TWT42785.1"/>
    <property type="molecule type" value="Genomic_DNA"/>
</dbReference>
<dbReference type="Proteomes" id="UP000317243">
    <property type="component" value="Unassembled WGS sequence"/>
</dbReference>
<evidence type="ECO:0000313" key="2">
    <source>
        <dbReference type="EMBL" id="TWT42785.1"/>
    </source>
</evidence>
<feature type="signal peptide" evidence="1">
    <location>
        <begin position="1"/>
        <end position="27"/>
    </location>
</feature>
<evidence type="ECO:0008006" key="4">
    <source>
        <dbReference type="Google" id="ProtNLM"/>
    </source>
</evidence>
<protein>
    <recommendedName>
        <fullName evidence="4">Secreted protein containing DUF1552</fullName>
    </recommendedName>
</protein>
<dbReference type="PROSITE" id="PS51318">
    <property type="entry name" value="TAT"/>
    <property type="match status" value="1"/>
</dbReference>